<dbReference type="Pfam" id="PF13211">
    <property type="entry name" value="DUF4019"/>
    <property type="match status" value="1"/>
</dbReference>
<keyword evidence="2" id="KW-1185">Reference proteome</keyword>
<dbReference type="OrthoDB" id="21915at2"/>
<organism evidence="1 2">
    <name type="scientific">Pelodictyon phaeoclathratiforme (strain DSM 5477 / BU-1)</name>
    <dbReference type="NCBI Taxonomy" id="324925"/>
    <lineage>
        <taxon>Bacteria</taxon>
        <taxon>Pseudomonadati</taxon>
        <taxon>Chlorobiota</taxon>
        <taxon>Chlorobiia</taxon>
        <taxon>Chlorobiales</taxon>
        <taxon>Chlorobiaceae</taxon>
        <taxon>Chlorobium/Pelodictyon group</taxon>
        <taxon>Pelodictyon</taxon>
    </lineage>
</organism>
<dbReference type="AlphaFoldDB" id="B4SCI0"/>
<name>B4SCI0_PELPB</name>
<dbReference type="HOGENOM" id="CLU_124351_1_0_10"/>
<dbReference type="RefSeq" id="WP_012508666.1">
    <property type="nucleotide sequence ID" value="NC_011060.1"/>
</dbReference>
<reference evidence="1 2" key="1">
    <citation type="submission" date="2008-06" db="EMBL/GenBank/DDBJ databases">
        <title>Complete sequence of Pelodictyon phaeoclathratiforme BU-1.</title>
        <authorList>
            <consortium name="US DOE Joint Genome Institute"/>
            <person name="Lucas S."/>
            <person name="Copeland A."/>
            <person name="Lapidus A."/>
            <person name="Glavina del Rio T."/>
            <person name="Dalin E."/>
            <person name="Tice H."/>
            <person name="Bruce D."/>
            <person name="Goodwin L."/>
            <person name="Pitluck S."/>
            <person name="Schmutz J."/>
            <person name="Larimer F."/>
            <person name="Land M."/>
            <person name="Hauser L."/>
            <person name="Kyrpides N."/>
            <person name="Mikhailova N."/>
            <person name="Liu Z."/>
            <person name="Li T."/>
            <person name="Zhao F."/>
            <person name="Overmann J."/>
            <person name="Bryant D.A."/>
            <person name="Richardson P."/>
        </authorList>
    </citation>
    <scope>NUCLEOTIDE SEQUENCE [LARGE SCALE GENOMIC DNA]</scope>
    <source>
        <strain evidence="2">DSM 5477 / BU-1</strain>
    </source>
</reference>
<dbReference type="InterPro" id="IPR025091">
    <property type="entry name" value="DUF4019"/>
</dbReference>
<accession>B4SCI0</accession>
<evidence type="ECO:0000313" key="1">
    <source>
        <dbReference type="EMBL" id="ACF44185.1"/>
    </source>
</evidence>
<evidence type="ECO:0000313" key="2">
    <source>
        <dbReference type="Proteomes" id="UP000002724"/>
    </source>
</evidence>
<dbReference type="KEGG" id="pph:Ppha_1971"/>
<dbReference type="EMBL" id="CP001110">
    <property type="protein sequence ID" value="ACF44185.1"/>
    <property type="molecule type" value="Genomic_DNA"/>
</dbReference>
<protein>
    <recommendedName>
        <fullName evidence="3">DUF4019 domain-containing protein</fullName>
    </recommendedName>
</protein>
<evidence type="ECO:0008006" key="3">
    <source>
        <dbReference type="Google" id="ProtNLM"/>
    </source>
</evidence>
<gene>
    <name evidence="1" type="ordered locus">Ppha_1971</name>
</gene>
<sequence length="116" mass="13147">MSVQFIHAGRSEPCLSLLDGGNYSGSWNEASTYFKKVETEERWVQLSVGIRTPLGKLLNRKVKNVKESNTLPGVPDGKYAVITFQTEFEHNKSTVETVTLMFENDSAWRSVGYWIN</sequence>
<dbReference type="Proteomes" id="UP000002724">
    <property type="component" value="Chromosome"/>
</dbReference>
<dbReference type="eggNOG" id="COG2771">
    <property type="taxonomic scope" value="Bacteria"/>
</dbReference>
<dbReference type="STRING" id="324925.Ppha_1971"/>
<proteinExistence type="predicted"/>